<organism evidence="3 4">
    <name type="scientific">Caenorhabditis auriculariae</name>
    <dbReference type="NCBI Taxonomy" id="2777116"/>
    <lineage>
        <taxon>Eukaryota</taxon>
        <taxon>Metazoa</taxon>
        <taxon>Ecdysozoa</taxon>
        <taxon>Nematoda</taxon>
        <taxon>Chromadorea</taxon>
        <taxon>Rhabditida</taxon>
        <taxon>Rhabditina</taxon>
        <taxon>Rhabditomorpha</taxon>
        <taxon>Rhabditoidea</taxon>
        <taxon>Rhabditidae</taxon>
        <taxon>Peloderinae</taxon>
        <taxon>Caenorhabditis</taxon>
    </lineage>
</organism>
<reference evidence="3" key="1">
    <citation type="submission" date="2020-10" db="EMBL/GenBank/DDBJ databases">
        <authorList>
            <person name="Kikuchi T."/>
        </authorList>
    </citation>
    <scope>NUCLEOTIDE SEQUENCE</scope>
    <source>
        <strain evidence="3">NKZ352</strain>
    </source>
</reference>
<sequence>MLFPAILLLFFPTAYAQLNEAFYDPYLESGPIFQKSWIPNWNLNQNHPIPYNHLSNHPYVYGIGPTTTTPKPIYHIPNVPFNWPRSPMGPGAVLLLFYSTAIAQFNEPLYDPYFGGELFLPKSWFPSRGSNGGRGQTRYVPLNENHINFGVTTPRPSTVYHVPNVPFNWPRSPMDKWTRNPTGQTPGGWTNRFG</sequence>
<feature type="chain" id="PRO_5035822851" description="Secreted protein" evidence="2">
    <location>
        <begin position="17"/>
        <end position="194"/>
    </location>
</feature>
<evidence type="ECO:0000256" key="2">
    <source>
        <dbReference type="SAM" id="SignalP"/>
    </source>
</evidence>
<comment type="caution">
    <text evidence="3">The sequence shown here is derived from an EMBL/GenBank/DDBJ whole genome shotgun (WGS) entry which is preliminary data.</text>
</comment>
<keyword evidence="2" id="KW-0732">Signal</keyword>
<evidence type="ECO:0008006" key="5">
    <source>
        <dbReference type="Google" id="ProtNLM"/>
    </source>
</evidence>
<gene>
    <name evidence="3" type="ORF">CAUJ_LOCUS5597</name>
</gene>
<dbReference type="AlphaFoldDB" id="A0A8S1H4H6"/>
<name>A0A8S1H4H6_9PELO</name>
<feature type="region of interest" description="Disordered" evidence="1">
    <location>
        <begin position="173"/>
        <end position="194"/>
    </location>
</feature>
<feature type="compositionally biased region" description="Polar residues" evidence="1">
    <location>
        <begin position="179"/>
        <end position="194"/>
    </location>
</feature>
<evidence type="ECO:0000313" key="3">
    <source>
        <dbReference type="EMBL" id="CAD6189678.1"/>
    </source>
</evidence>
<dbReference type="Proteomes" id="UP000835052">
    <property type="component" value="Unassembled WGS sequence"/>
</dbReference>
<proteinExistence type="predicted"/>
<dbReference type="EMBL" id="CAJGYM010000011">
    <property type="protein sequence ID" value="CAD6189678.1"/>
    <property type="molecule type" value="Genomic_DNA"/>
</dbReference>
<protein>
    <recommendedName>
        <fullName evidence="5">Secreted protein</fullName>
    </recommendedName>
</protein>
<evidence type="ECO:0000313" key="4">
    <source>
        <dbReference type="Proteomes" id="UP000835052"/>
    </source>
</evidence>
<evidence type="ECO:0000256" key="1">
    <source>
        <dbReference type="SAM" id="MobiDB-lite"/>
    </source>
</evidence>
<keyword evidence="4" id="KW-1185">Reference proteome</keyword>
<accession>A0A8S1H4H6</accession>
<feature type="signal peptide" evidence="2">
    <location>
        <begin position="1"/>
        <end position="16"/>
    </location>
</feature>